<evidence type="ECO:0000256" key="2">
    <source>
        <dbReference type="ARBA" id="ARBA00023002"/>
    </source>
</evidence>
<feature type="domain" description="Ketoreductase" evidence="4">
    <location>
        <begin position="8"/>
        <end position="184"/>
    </location>
</feature>
<dbReference type="Proteomes" id="UP001519887">
    <property type="component" value="Unassembled WGS sequence"/>
</dbReference>
<reference evidence="5 6" key="1">
    <citation type="submission" date="2021-07" db="EMBL/GenBank/DDBJ databases">
        <title>Paenibacillus radiodurans sp. nov., isolated from the southeastern edge of Tengger Desert.</title>
        <authorList>
            <person name="Zhang G."/>
        </authorList>
    </citation>
    <scope>NUCLEOTIDE SEQUENCE [LARGE SCALE GENOMIC DNA]</scope>
    <source>
        <strain evidence="5 6">CCM 7311</strain>
    </source>
</reference>
<protein>
    <submittedName>
        <fullName evidence="5">SDR family NAD(P)-dependent oxidoreductase</fullName>
    </submittedName>
</protein>
<dbReference type="InterPro" id="IPR036291">
    <property type="entry name" value="NAD(P)-bd_dom_sf"/>
</dbReference>
<sequence>MQVQSNNPVWLITGTSSGVGRVLAEAVLNHGHRVVMTARNPEFLKELTDRFPNTAHVAALDVTNSKQVLEVVEEAEKKYGKIDVLVNNAGIGYSSAIEEGEDDAIRSVFETNFFGVASIIRAVLPGMRERKQGTIVNVSSLNGVVAMPSLGYYSASKHALVGLTEALWQEVEPLGIKVLLLEPGGMKTGIMQKNRQSVRNPAYDKTSGAVKDLLEKQGESFLTGDPERIAQVIIKLVEQEDKPHRLILGNAAYEQLVQKLDAMKAEYSAWESISRSTDFPTN</sequence>
<comment type="similarity">
    <text evidence="1 3">Belongs to the short-chain dehydrogenases/reductases (SDR) family.</text>
</comment>
<dbReference type="PANTHER" id="PTHR43976:SF16">
    <property type="entry name" value="SHORT-CHAIN DEHYDROGENASE_REDUCTASE FAMILY PROTEIN"/>
    <property type="match status" value="1"/>
</dbReference>
<evidence type="ECO:0000259" key="4">
    <source>
        <dbReference type="SMART" id="SM00822"/>
    </source>
</evidence>
<dbReference type="InterPro" id="IPR051911">
    <property type="entry name" value="SDR_oxidoreductase"/>
</dbReference>
<evidence type="ECO:0000256" key="3">
    <source>
        <dbReference type="RuleBase" id="RU000363"/>
    </source>
</evidence>
<dbReference type="NCBIfam" id="NF004824">
    <property type="entry name" value="PRK06180.1"/>
    <property type="match status" value="1"/>
</dbReference>
<comment type="caution">
    <text evidence="5">The sequence shown here is derived from an EMBL/GenBank/DDBJ whole genome shotgun (WGS) entry which is preliminary data.</text>
</comment>
<dbReference type="InterPro" id="IPR002347">
    <property type="entry name" value="SDR_fam"/>
</dbReference>
<dbReference type="PANTHER" id="PTHR43976">
    <property type="entry name" value="SHORT CHAIN DEHYDROGENASE"/>
    <property type="match status" value="1"/>
</dbReference>
<dbReference type="SMART" id="SM00822">
    <property type="entry name" value="PKS_KR"/>
    <property type="match status" value="1"/>
</dbReference>
<dbReference type="InterPro" id="IPR057326">
    <property type="entry name" value="KR_dom"/>
</dbReference>
<evidence type="ECO:0000313" key="5">
    <source>
        <dbReference type="EMBL" id="MBW7454943.1"/>
    </source>
</evidence>
<dbReference type="RefSeq" id="WP_210043928.1">
    <property type="nucleotide sequence ID" value="NZ_JBHLVU010000001.1"/>
</dbReference>
<dbReference type="PRINTS" id="PR00081">
    <property type="entry name" value="GDHRDH"/>
</dbReference>
<name>A0ABS7C1Z9_9BACL</name>
<keyword evidence="2" id="KW-0560">Oxidoreductase</keyword>
<accession>A0ABS7C1Z9</accession>
<dbReference type="Gene3D" id="3.40.50.720">
    <property type="entry name" value="NAD(P)-binding Rossmann-like Domain"/>
    <property type="match status" value="1"/>
</dbReference>
<dbReference type="SUPFAM" id="SSF51735">
    <property type="entry name" value="NAD(P)-binding Rossmann-fold domains"/>
    <property type="match status" value="1"/>
</dbReference>
<keyword evidence="6" id="KW-1185">Reference proteome</keyword>
<proteinExistence type="inferred from homology"/>
<evidence type="ECO:0000313" key="6">
    <source>
        <dbReference type="Proteomes" id="UP001519887"/>
    </source>
</evidence>
<dbReference type="CDD" id="cd05374">
    <property type="entry name" value="17beta-HSD-like_SDR_c"/>
    <property type="match status" value="1"/>
</dbReference>
<dbReference type="EMBL" id="JAHZIK010000278">
    <property type="protein sequence ID" value="MBW7454943.1"/>
    <property type="molecule type" value="Genomic_DNA"/>
</dbReference>
<dbReference type="PRINTS" id="PR00080">
    <property type="entry name" value="SDRFAMILY"/>
</dbReference>
<evidence type="ECO:0000256" key="1">
    <source>
        <dbReference type="ARBA" id="ARBA00006484"/>
    </source>
</evidence>
<gene>
    <name evidence="5" type="ORF">K0U00_12950</name>
</gene>
<organism evidence="5 6">
    <name type="scientific">Paenibacillus sepulcri</name>
    <dbReference type="NCBI Taxonomy" id="359917"/>
    <lineage>
        <taxon>Bacteria</taxon>
        <taxon>Bacillati</taxon>
        <taxon>Bacillota</taxon>
        <taxon>Bacilli</taxon>
        <taxon>Bacillales</taxon>
        <taxon>Paenibacillaceae</taxon>
        <taxon>Paenibacillus</taxon>
    </lineage>
</organism>
<dbReference type="Pfam" id="PF00106">
    <property type="entry name" value="adh_short"/>
    <property type="match status" value="1"/>
</dbReference>